<proteinExistence type="predicted"/>
<dbReference type="EMBL" id="UINC01002793">
    <property type="protein sequence ID" value="SVA00367.1"/>
    <property type="molecule type" value="Genomic_DNA"/>
</dbReference>
<organism evidence="2">
    <name type="scientific">marine metagenome</name>
    <dbReference type="NCBI Taxonomy" id="408172"/>
    <lineage>
        <taxon>unclassified sequences</taxon>
        <taxon>metagenomes</taxon>
        <taxon>ecological metagenomes</taxon>
    </lineage>
</organism>
<accession>A0A381SDK4</accession>
<evidence type="ECO:0000256" key="1">
    <source>
        <dbReference type="SAM" id="MobiDB-lite"/>
    </source>
</evidence>
<feature type="region of interest" description="Disordered" evidence="1">
    <location>
        <begin position="54"/>
        <end position="75"/>
    </location>
</feature>
<sequence length="75" mass="8518">MPDHYILVLVLQPLYQVMHCMAILHLTHDIGDFVFEQGRGGIERSRQRVDGLVSTDVPQSEKGPHPQEHSLFLIA</sequence>
<evidence type="ECO:0000313" key="2">
    <source>
        <dbReference type="EMBL" id="SVA00367.1"/>
    </source>
</evidence>
<name>A0A381SDK4_9ZZZZ</name>
<gene>
    <name evidence="2" type="ORF">METZ01_LOCUS53221</name>
</gene>
<dbReference type="AlphaFoldDB" id="A0A381SDK4"/>
<protein>
    <submittedName>
        <fullName evidence="2">Uncharacterized protein</fullName>
    </submittedName>
</protein>
<reference evidence="2" key="1">
    <citation type="submission" date="2018-05" db="EMBL/GenBank/DDBJ databases">
        <authorList>
            <person name="Lanie J.A."/>
            <person name="Ng W.-L."/>
            <person name="Kazmierczak K.M."/>
            <person name="Andrzejewski T.M."/>
            <person name="Davidsen T.M."/>
            <person name="Wayne K.J."/>
            <person name="Tettelin H."/>
            <person name="Glass J.I."/>
            <person name="Rusch D."/>
            <person name="Podicherti R."/>
            <person name="Tsui H.-C.T."/>
            <person name="Winkler M.E."/>
        </authorList>
    </citation>
    <scope>NUCLEOTIDE SEQUENCE</scope>
</reference>